<dbReference type="EMBL" id="CP013729">
    <property type="protein sequence ID" value="ALV04888.1"/>
    <property type="molecule type" value="Genomic_DNA"/>
</dbReference>
<dbReference type="OrthoDB" id="9816340at2"/>
<proteinExistence type="predicted"/>
<dbReference type="Pfam" id="PF04434">
    <property type="entry name" value="SWIM"/>
    <property type="match status" value="1"/>
</dbReference>
<feature type="region of interest" description="Disordered" evidence="1">
    <location>
        <begin position="108"/>
        <end position="152"/>
    </location>
</feature>
<feature type="compositionally biased region" description="Basic and acidic residues" evidence="1">
    <location>
        <begin position="108"/>
        <end position="130"/>
    </location>
</feature>
<accession>A0A0U3C7Y1</accession>
<keyword evidence="3" id="KW-1185">Reference proteome</keyword>
<name>A0A0U3C7Y1_9BURK</name>
<dbReference type="RefSeq" id="WP_058933448.1">
    <property type="nucleotide sequence ID" value="NZ_CP013729.1"/>
</dbReference>
<dbReference type="Proteomes" id="UP000060699">
    <property type="component" value="Chromosome"/>
</dbReference>
<dbReference type="PROSITE" id="PS50966">
    <property type="entry name" value="ZF_SWIM"/>
    <property type="match status" value="1"/>
</dbReference>
<dbReference type="AlphaFoldDB" id="A0A0U3C7Y1"/>
<evidence type="ECO:0000313" key="2">
    <source>
        <dbReference type="EMBL" id="ALV04888.1"/>
    </source>
</evidence>
<dbReference type="InterPro" id="IPR007527">
    <property type="entry name" value="Znf_SWIM"/>
</dbReference>
<evidence type="ECO:0000256" key="1">
    <source>
        <dbReference type="SAM" id="MobiDB-lite"/>
    </source>
</evidence>
<protein>
    <submittedName>
        <fullName evidence="2">Zinc finger SWIM domain-containing protein</fullName>
    </submittedName>
</protein>
<organism evidence="2 3">
    <name type="scientific">Roseateles depolymerans</name>
    <dbReference type="NCBI Taxonomy" id="76731"/>
    <lineage>
        <taxon>Bacteria</taxon>
        <taxon>Pseudomonadati</taxon>
        <taxon>Pseudomonadota</taxon>
        <taxon>Betaproteobacteria</taxon>
        <taxon>Burkholderiales</taxon>
        <taxon>Sphaerotilaceae</taxon>
        <taxon>Roseateles</taxon>
    </lineage>
</organism>
<sequence length="470" mass="51150">MSLTMEGVLALAPDDASAKAARGLTSPAKWPLLGASDAALWGECQGSGSKPYQTQVDLSGPAFKCSCPSRKFPCKHGLALLLMRVQTAASFTATEAPAWVSEWLASRNERAEKKEERDRDATRRAEERAAQRAPGESDAAVDEPSSKREAQRWQRIETAAQELQRWLGDQVTRGFGALDAAALQGWRTMAARMVDAQAPGLGQRVLAAAEVWREGADWPERMILRLGLLQLAAEALSRREQLPGPVQADLRTLCGWPLDQADVLASGERVEDRWAVLAAVIEEREGRLMERRVWLQGERTGRRAWLLEHAHGGKGFNGLWVPGSGVAATLAFYPGASPLRALVQQRQEEADVLSLQPMGLTPTQLVLGAEGGWAGEWQAVADRIAAHPFVQLHPMVLADATVVMTDAGPFLQSGQQCLPLALGEQERWLLMATSGGHPLTVAGEWDGERLRPLTAWAGAERAPLWIRSQA</sequence>
<dbReference type="GO" id="GO:0008270">
    <property type="term" value="F:zinc ion binding"/>
    <property type="evidence" value="ECO:0007669"/>
    <property type="project" value="InterPro"/>
</dbReference>
<dbReference type="PATRIC" id="fig|76731.3.peg.396"/>
<dbReference type="STRING" id="76731.RD2015_385"/>
<evidence type="ECO:0000313" key="3">
    <source>
        <dbReference type="Proteomes" id="UP000060699"/>
    </source>
</evidence>
<reference evidence="2 3" key="1">
    <citation type="submission" date="2015-12" db="EMBL/GenBank/DDBJ databases">
        <title>Complete genome of Roseateles depolymerans KCTC 42856.</title>
        <authorList>
            <person name="Kim K.M."/>
        </authorList>
    </citation>
    <scope>NUCLEOTIDE SEQUENCE [LARGE SCALE GENOMIC DNA]</scope>
    <source>
        <strain evidence="2 3">KCTC 42856</strain>
    </source>
</reference>
<gene>
    <name evidence="2" type="ORF">RD2015_385</name>
</gene>
<dbReference type="KEGG" id="rdp:RD2015_385"/>